<keyword evidence="4" id="KW-0963">Cytoplasm</keyword>
<dbReference type="KEGG" id="ehx:EMIHUDRAFT_125257"/>
<dbReference type="HOGENOM" id="CLU_1280684_0_0_1"/>
<evidence type="ECO:0000256" key="4">
    <source>
        <dbReference type="ARBA" id="ARBA00022490"/>
    </source>
</evidence>
<dbReference type="AlphaFoldDB" id="A0A0D3I3L2"/>
<dbReference type="Proteomes" id="UP000013827">
    <property type="component" value="Unassembled WGS sequence"/>
</dbReference>
<name>A0A0D3I3L2_EMIH1</name>
<evidence type="ECO:0000256" key="7">
    <source>
        <dbReference type="ARBA" id="ARBA00022777"/>
    </source>
</evidence>
<evidence type="ECO:0000313" key="11">
    <source>
        <dbReference type="EnsemblProtists" id="EOD05847"/>
    </source>
</evidence>
<dbReference type="InterPro" id="IPR000560">
    <property type="entry name" value="His_Pase_clade-2"/>
</dbReference>
<dbReference type="eggNOG" id="KOG1057">
    <property type="taxonomic scope" value="Eukaryota"/>
</dbReference>
<dbReference type="GO" id="GO:0000828">
    <property type="term" value="F:inositol hexakisphosphate kinase activity"/>
    <property type="evidence" value="ECO:0007669"/>
    <property type="project" value="UniProtKB-ARBA"/>
</dbReference>
<keyword evidence="5" id="KW-0808">Transferase</keyword>
<dbReference type="STRING" id="2903.R1B9B5"/>
<dbReference type="EnsemblProtists" id="EOD05847">
    <property type="protein sequence ID" value="EOD05847"/>
    <property type="gene ID" value="EMIHUDRAFT_125257"/>
</dbReference>
<dbReference type="InterPro" id="IPR029033">
    <property type="entry name" value="His_PPase_superfam"/>
</dbReference>
<evidence type="ECO:0000256" key="2">
    <source>
        <dbReference type="ARBA" id="ARBA00005609"/>
    </source>
</evidence>
<dbReference type="GO" id="GO:0032958">
    <property type="term" value="P:inositol phosphate biosynthetic process"/>
    <property type="evidence" value="ECO:0007669"/>
    <property type="project" value="TreeGrafter"/>
</dbReference>
<keyword evidence="6" id="KW-0547">Nucleotide-binding</keyword>
<comment type="catalytic activity">
    <reaction evidence="10">
        <text>1D-myo-inositol hexakisphosphate + ATP = 1-diphospho-1D-myo-inositol 2,3,4,5,6-pentakisphosphate + ADP</text>
        <dbReference type="Rhea" id="RHEA:37459"/>
        <dbReference type="ChEBI" id="CHEBI:30616"/>
        <dbReference type="ChEBI" id="CHEBI:58130"/>
        <dbReference type="ChEBI" id="CHEBI:74946"/>
        <dbReference type="ChEBI" id="CHEBI:456216"/>
        <dbReference type="EC" id="2.7.4.24"/>
    </reaction>
    <physiologicalReaction direction="left-to-right" evidence="10">
        <dbReference type="Rhea" id="RHEA:37460"/>
    </physiologicalReaction>
</comment>
<accession>A0A0D3I3L2</accession>
<proteinExistence type="inferred from homology"/>
<evidence type="ECO:0000256" key="9">
    <source>
        <dbReference type="ARBA" id="ARBA00033696"/>
    </source>
</evidence>
<evidence type="ECO:0000256" key="3">
    <source>
        <dbReference type="ARBA" id="ARBA00012893"/>
    </source>
</evidence>
<reference evidence="12" key="1">
    <citation type="journal article" date="2013" name="Nature">
        <title>Pan genome of the phytoplankton Emiliania underpins its global distribution.</title>
        <authorList>
            <person name="Read B.A."/>
            <person name="Kegel J."/>
            <person name="Klute M.J."/>
            <person name="Kuo A."/>
            <person name="Lefebvre S.C."/>
            <person name="Maumus F."/>
            <person name="Mayer C."/>
            <person name="Miller J."/>
            <person name="Monier A."/>
            <person name="Salamov A."/>
            <person name="Young J."/>
            <person name="Aguilar M."/>
            <person name="Claverie J.M."/>
            <person name="Frickenhaus S."/>
            <person name="Gonzalez K."/>
            <person name="Herman E.K."/>
            <person name="Lin Y.C."/>
            <person name="Napier J."/>
            <person name="Ogata H."/>
            <person name="Sarno A.F."/>
            <person name="Shmutz J."/>
            <person name="Schroeder D."/>
            <person name="de Vargas C."/>
            <person name="Verret F."/>
            <person name="von Dassow P."/>
            <person name="Valentin K."/>
            <person name="Van de Peer Y."/>
            <person name="Wheeler G."/>
            <person name="Dacks J.B."/>
            <person name="Delwiche C.F."/>
            <person name="Dyhrman S.T."/>
            <person name="Glockner G."/>
            <person name="John U."/>
            <person name="Richards T."/>
            <person name="Worden A.Z."/>
            <person name="Zhang X."/>
            <person name="Grigoriev I.V."/>
            <person name="Allen A.E."/>
            <person name="Bidle K."/>
            <person name="Borodovsky M."/>
            <person name="Bowler C."/>
            <person name="Brownlee C."/>
            <person name="Cock J.M."/>
            <person name="Elias M."/>
            <person name="Gladyshev V.N."/>
            <person name="Groth M."/>
            <person name="Guda C."/>
            <person name="Hadaegh A."/>
            <person name="Iglesias-Rodriguez M.D."/>
            <person name="Jenkins J."/>
            <person name="Jones B.M."/>
            <person name="Lawson T."/>
            <person name="Leese F."/>
            <person name="Lindquist E."/>
            <person name="Lobanov A."/>
            <person name="Lomsadze A."/>
            <person name="Malik S.B."/>
            <person name="Marsh M.E."/>
            <person name="Mackinder L."/>
            <person name="Mock T."/>
            <person name="Mueller-Roeber B."/>
            <person name="Pagarete A."/>
            <person name="Parker M."/>
            <person name="Probert I."/>
            <person name="Quesneville H."/>
            <person name="Raines C."/>
            <person name="Rensing S.A."/>
            <person name="Riano-Pachon D.M."/>
            <person name="Richier S."/>
            <person name="Rokitta S."/>
            <person name="Shiraiwa Y."/>
            <person name="Soanes D.M."/>
            <person name="van der Giezen M."/>
            <person name="Wahlund T.M."/>
            <person name="Williams B."/>
            <person name="Wilson W."/>
            <person name="Wolfe G."/>
            <person name="Wurch L.L."/>
        </authorList>
    </citation>
    <scope>NUCLEOTIDE SEQUENCE</scope>
</reference>
<dbReference type="RefSeq" id="XP_005758276.1">
    <property type="nucleotide sequence ID" value="XM_005758219.1"/>
</dbReference>
<keyword evidence="7" id="KW-0418">Kinase</keyword>
<dbReference type="PANTHER" id="PTHR12750:SF9">
    <property type="entry name" value="INOSITOL HEXAKISPHOSPHATE AND DIPHOSPHOINOSITOL-PENTAKISPHOSPHATE KINASE"/>
    <property type="match status" value="1"/>
</dbReference>
<keyword evidence="8" id="KW-0067">ATP-binding</keyword>
<dbReference type="GeneID" id="17251997"/>
<dbReference type="GO" id="GO:0005737">
    <property type="term" value="C:cytoplasm"/>
    <property type="evidence" value="ECO:0007669"/>
    <property type="project" value="UniProtKB-SubCell"/>
</dbReference>
<evidence type="ECO:0000256" key="6">
    <source>
        <dbReference type="ARBA" id="ARBA00022741"/>
    </source>
</evidence>
<evidence type="ECO:0000256" key="5">
    <source>
        <dbReference type="ARBA" id="ARBA00022679"/>
    </source>
</evidence>
<dbReference type="GO" id="GO:0005524">
    <property type="term" value="F:ATP binding"/>
    <property type="evidence" value="ECO:0007669"/>
    <property type="project" value="UniProtKB-KW"/>
</dbReference>
<dbReference type="PANTHER" id="PTHR12750">
    <property type="entry name" value="DIPHOSPHOINOSITOL PENTAKISPHOSPHATE KINASE"/>
    <property type="match status" value="1"/>
</dbReference>
<sequence>APSTAAEGGLASDSLLSAWLSENAKAPRQALERLHQLVEELERELRGEIWGDVGRCASSIGIPRVPSRDVAVSSGKLSSKVAAPARHSAANGKTPHLQLGLRKGETPHLQLGRWAQLHKDLYSSRKEVFDTSKVPDIYDNALYDMVHNEHLGLQALAAPAPRRALPRLFRASRTLASYVVPQEYGIEPEDKVTVGLQIAWQMLAKLLQDMLENGGA</sequence>
<dbReference type="PaxDb" id="2903-EOD05847"/>
<dbReference type="GO" id="GO:0006020">
    <property type="term" value="P:inositol metabolic process"/>
    <property type="evidence" value="ECO:0007669"/>
    <property type="project" value="TreeGrafter"/>
</dbReference>
<reference evidence="11" key="2">
    <citation type="submission" date="2024-10" db="UniProtKB">
        <authorList>
            <consortium name="EnsemblProtists"/>
        </authorList>
    </citation>
    <scope>IDENTIFICATION</scope>
</reference>
<dbReference type="EC" id="2.7.4.24" evidence="3"/>
<comment type="catalytic activity">
    <reaction evidence="9">
        <text>5-diphospho-1D-myo-inositol 1,2,3,4,6-pentakisphosphate + ATP + H(+) = 1,5-bis(diphospho)-1D-myo-inositol 2,3,4,6-tetrakisphosphate + ADP</text>
        <dbReference type="Rhea" id="RHEA:10276"/>
        <dbReference type="ChEBI" id="CHEBI:15378"/>
        <dbReference type="ChEBI" id="CHEBI:30616"/>
        <dbReference type="ChEBI" id="CHEBI:58628"/>
        <dbReference type="ChEBI" id="CHEBI:77983"/>
        <dbReference type="ChEBI" id="CHEBI:456216"/>
        <dbReference type="EC" id="2.7.4.24"/>
    </reaction>
    <physiologicalReaction direction="left-to-right" evidence="9">
        <dbReference type="Rhea" id="RHEA:10277"/>
    </physiologicalReaction>
</comment>
<dbReference type="SUPFAM" id="SSF53254">
    <property type="entry name" value="Phosphoglycerate mutase-like"/>
    <property type="match status" value="1"/>
</dbReference>
<evidence type="ECO:0000313" key="12">
    <source>
        <dbReference type="Proteomes" id="UP000013827"/>
    </source>
</evidence>
<evidence type="ECO:0000256" key="1">
    <source>
        <dbReference type="ARBA" id="ARBA00004496"/>
    </source>
</evidence>
<protein>
    <recommendedName>
        <fullName evidence="3">diphosphoinositol-pentakisphosphate 1-kinase</fullName>
        <ecNumber evidence="3">2.7.4.24</ecNumber>
    </recommendedName>
</protein>
<dbReference type="InterPro" id="IPR037446">
    <property type="entry name" value="His_Pase_VIP1"/>
</dbReference>
<evidence type="ECO:0000256" key="8">
    <source>
        <dbReference type="ARBA" id="ARBA00022840"/>
    </source>
</evidence>
<evidence type="ECO:0000256" key="10">
    <source>
        <dbReference type="ARBA" id="ARBA00034629"/>
    </source>
</evidence>
<comment type="similarity">
    <text evidence="2">Belongs to the histidine acid phosphatase family. VIP1 subfamily.</text>
</comment>
<dbReference type="Pfam" id="PF00328">
    <property type="entry name" value="His_Phos_2"/>
    <property type="match status" value="1"/>
</dbReference>
<organism evidence="11 12">
    <name type="scientific">Emiliania huxleyi (strain CCMP1516)</name>
    <dbReference type="NCBI Taxonomy" id="280463"/>
    <lineage>
        <taxon>Eukaryota</taxon>
        <taxon>Haptista</taxon>
        <taxon>Haptophyta</taxon>
        <taxon>Prymnesiophyceae</taxon>
        <taxon>Isochrysidales</taxon>
        <taxon>Noelaerhabdaceae</taxon>
        <taxon>Emiliania</taxon>
    </lineage>
</organism>
<dbReference type="GO" id="GO:0033857">
    <property type="term" value="F:5-diphosphoinositol pentakisphosphate 1-kinase activity"/>
    <property type="evidence" value="ECO:0007669"/>
    <property type="project" value="TreeGrafter"/>
</dbReference>
<keyword evidence="12" id="KW-1185">Reference proteome</keyword>
<comment type="subcellular location">
    <subcellularLocation>
        <location evidence="1">Cytoplasm</location>
    </subcellularLocation>
</comment>